<comment type="caution">
    <text evidence="1">The sequence shown here is derived from an EMBL/GenBank/DDBJ whole genome shotgun (WGS) entry which is preliminary data.</text>
</comment>
<evidence type="ECO:0000313" key="2">
    <source>
        <dbReference type="Proteomes" id="UP000790377"/>
    </source>
</evidence>
<gene>
    <name evidence="1" type="ORF">BJ138DRAFT_1112303</name>
</gene>
<dbReference type="EMBL" id="MU267650">
    <property type="protein sequence ID" value="KAH7912509.1"/>
    <property type="molecule type" value="Genomic_DNA"/>
</dbReference>
<name>A0ACB8AGP0_9AGAM</name>
<accession>A0ACB8AGP0</accession>
<proteinExistence type="predicted"/>
<organism evidence="1 2">
    <name type="scientific">Hygrophoropsis aurantiaca</name>
    <dbReference type="NCBI Taxonomy" id="72124"/>
    <lineage>
        <taxon>Eukaryota</taxon>
        <taxon>Fungi</taxon>
        <taxon>Dikarya</taxon>
        <taxon>Basidiomycota</taxon>
        <taxon>Agaricomycotina</taxon>
        <taxon>Agaricomycetes</taxon>
        <taxon>Agaricomycetidae</taxon>
        <taxon>Boletales</taxon>
        <taxon>Coniophorineae</taxon>
        <taxon>Hygrophoropsidaceae</taxon>
        <taxon>Hygrophoropsis</taxon>
    </lineage>
</organism>
<evidence type="ECO:0000313" key="1">
    <source>
        <dbReference type="EMBL" id="KAH7912509.1"/>
    </source>
</evidence>
<sequence length="469" mass="53284">MKKRKGGRDIGQTNSKDKNHKTPSPINLPAEILLIIFNFAYEQCRAPISSTSPNHTTQWLNTDPLSLSFFPHSIASVSSFWRDVMYMEPKFWTRFVVFVGRTALDDAQAYLDWTKDQPEPLDIFIISKCNGEISPLHERSLVESCMQLLSPHFHQCRTIRISVTLRSSLPRLDHHFCDSAPDLTDLRIDCEINNAVPDSWPNDIAEWSFSSKGLRKLHLDSIYIREAWLRGSSWLRGLCLRKLTISSGSPSDGKHSTSDQTMLSHIQAVTRGPGLYHPSFLTIKGVSIKYEDPLGLPAHGITLTLDGMTQSSVMKIINAYQPLYLRLCNLAPSFDFSIFMGPNIYHCNRTHSIATHNNCLSFTDEGIIWKFHYQLRYLTIIDCAKVTPTVLKSLVDNVYQTRDGATSKQRMRGWPSERHVNPLHTLMVVGGAQICAADQRWFESRVLNFDWQATTGKHKPSKYIDSVGE</sequence>
<protein>
    <submittedName>
        <fullName evidence="1">Uncharacterized protein</fullName>
    </submittedName>
</protein>
<reference evidence="1" key="1">
    <citation type="journal article" date="2021" name="New Phytol.">
        <title>Evolutionary innovations through gain and loss of genes in the ectomycorrhizal Boletales.</title>
        <authorList>
            <person name="Wu G."/>
            <person name="Miyauchi S."/>
            <person name="Morin E."/>
            <person name="Kuo A."/>
            <person name="Drula E."/>
            <person name="Varga T."/>
            <person name="Kohler A."/>
            <person name="Feng B."/>
            <person name="Cao Y."/>
            <person name="Lipzen A."/>
            <person name="Daum C."/>
            <person name="Hundley H."/>
            <person name="Pangilinan J."/>
            <person name="Johnson J."/>
            <person name="Barry K."/>
            <person name="LaButti K."/>
            <person name="Ng V."/>
            <person name="Ahrendt S."/>
            <person name="Min B."/>
            <person name="Choi I.G."/>
            <person name="Park H."/>
            <person name="Plett J.M."/>
            <person name="Magnuson J."/>
            <person name="Spatafora J.W."/>
            <person name="Nagy L.G."/>
            <person name="Henrissat B."/>
            <person name="Grigoriev I.V."/>
            <person name="Yang Z.L."/>
            <person name="Xu J."/>
            <person name="Martin F.M."/>
        </authorList>
    </citation>
    <scope>NUCLEOTIDE SEQUENCE</scope>
    <source>
        <strain evidence="1">ATCC 28755</strain>
    </source>
</reference>
<keyword evidence="2" id="KW-1185">Reference proteome</keyword>
<dbReference type="Proteomes" id="UP000790377">
    <property type="component" value="Unassembled WGS sequence"/>
</dbReference>